<dbReference type="Proteomes" id="UP001318860">
    <property type="component" value="Unassembled WGS sequence"/>
</dbReference>
<sequence>MKEANYKFNPVGMRILVVDDSKILEDLLRRCQYNVTTIEKASTALQILLENRDKYDLVITESDMADMDGFKLLEEVRGLQMDIPIILVSSSDDKERVMKGILYGACDYLLKPVRIEELKNIWQHVVRRNLKSSKHDQGVKKHCDYSVDHMNKGSDEGVVVVSDQMKEINSKKRNKDEKEEYDDEYYDEEESIILTQTKKPRVVWSSELHHKFVAAVKQLGVDSKFLTLLIIYQIDQQVREC</sequence>
<dbReference type="InterPro" id="IPR045279">
    <property type="entry name" value="ARR-like"/>
</dbReference>
<feature type="domain" description="Response regulatory" evidence="5">
    <location>
        <begin position="14"/>
        <end position="126"/>
    </location>
</feature>
<comment type="caution">
    <text evidence="4">Lacks conserved residue(s) required for the propagation of feature annotation.</text>
</comment>
<dbReference type="Gene3D" id="1.10.10.60">
    <property type="entry name" value="Homeodomain-like"/>
    <property type="match status" value="1"/>
</dbReference>
<dbReference type="SMART" id="SM00448">
    <property type="entry name" value="REC"/>
    <property type="match status" value="1"/>
</dbReference>
<accession>A0ABR0XSP1</accession>
<dbReference type="Gene3D" id="3.40.50.2300">
    <property type="match status" value="1"/>
</dbReference>
<dbReference type="SUPFAM" id="SSF52172">
    <property type="entry name" value="CheY-like"/>
    <property type="match status" value="1"/>
</dbReference>
<dbReference type="EMBL" id="JABTTQ020000002">
    <property type="protein sequence ID" value="KAK6162098.1"/>
    <property type="molecule type" value="Genomic_DNA"/>
</dbReference>
<protein>
    <recommendedName>
        <fullName evidence="5">Response regulatory domain-containing protein</fullName>
    </recommendedName>
</protein>
<evidence type="ECO:0000259" key="5">
    <source>
        <dbReference type="PROSITE" id="PS50110"/>
    </source>
</evidence>
<evidence type="ECO:0000256" key="2">
    <source>
        <dbReference type="ARBA" id="ARBA00023015"/>
    </source>
</evidence>
<organism evidence="6 7">
    <name type="scientific">Rehmannia glutinosa</name>
    <name type="common">Chinese foxglove</name>
    <dbReference type="NCBI Taxonomy" id="99300"/>
    <lineage>
        <taxon>Eukaryota</taxon>
        <taxon>Viridiplantae</taxon>
        <taxon>Streptophyta</taxon>
        <taxon>Embryophyta</taxon>
        <taxon>Tracheophyta</taxon>
        <taxon>Spermatophyta</taxon>
        <taxon>Magnoliopsida</taxon>
        <taxon>eudicotyledons</taxon>
        <taxon>Gunneridae</taxon>
        <taxon>Pentapetalae</taxon>
        <taxon>asterids</taxon>
        <taxon>lamiids</taxon>
        <taxon>Lamiales</taxon>
        <taxon>Orobanchaceae</taxon>
        <taxon>Rehmannieae</taxon>
        <taxon>Rehmannia</taxon>
    </lineage>
</organism>
<dbReference type="PANTHER" id="PTHR43874">
    <property type="entry name" value="TWO-COMPONENT RESPONSE REGULATOR"/>
    <property type="match status" value="1"/>
</dbReference>
<keyword evidence="7" id="KW-1185">Reference proteome</keyword>
<dbReference type="InterPro" id="IPR011006">
    <property type="entry name" value="CheY-like_superfamily"/>
</dbReference>
<gene>
    <name evidence="6" type="ORF">DH2020_001939</name>
</gene>
<dbReference type="PANTHER" id="PTHR43874:SF7">
    <property type="entry name" value="TWO-COMPONENT RESPONSE REGULATOR ARR10"/>
    <property type="match status" value="1"/>
</dbReference>
<evidence type="ECO:0000313" key="7">
    <source>
        <dbReference type="Proteomes" id="UP001318860"/>
    </source>
</evidence>
<proteinExistence type="predicted"/>
<dbReference type="InterPro" id="IPR001789">
    <property type="entry name" value="Sig_transdc_resp-reg_receiver"/>
</dbReference>
<reference evidence="6 7" key="1">
    <citation type="journal article" date="2021" name="Comput. Struct. Biotechnol. J.">
        <title>De novo genome assembly of the potent medicinal plant Rehmannia glutinosa using nanopore technology.</title>
        <authorList>
            <person name="Ma L."/>
            <person name="Dong C."/>
            <person name="Song C."/>
            <person name="Wang X."/>
            <person name="Zheng X."/>
            <person name="Niu Y."/>
            <person name="Chen S."/>
            <person name="Feng W."/>
        </authorList>
    </citation>
    <scope>NUCLEOTIDE SEQUENCE [LARGE SCALE GENOMIC DNA]</scope>
    <source>
        <strain evidence="6">DH-2019</strain>
    </source>
</reference>
<keyword evidence="1" id="KW-0902">Two-component regulatory system</keyword>
<comment type="caution">
    <text evidence="6">The sequence shown here is derived from an EMBL/GenBank/DDBJ whole genome shotgun (WGS) entry which is preliminary data.</text>
</comment>
<dbReference type="PROSITE" id="PS50110">
    <property type="entry name" value="RESPONSE_REGULATORY"/>
    <property type="match status" value="1"/>
</dbReference>
<evidence type="ECO:0000256" key="4">
    <source>
        <dbReference type="PROSITE-ProRule" id="PRU00169"/>
    </source>
</evidence>
<dbReference type="Pfam" id="PF00072">
    <property type="entry name" value="Response_reg"/>
    <property type="match status" value="1"/>
</dbReference>
<keyword evidence="2" id="KW-0805">Transcription regulation</keyword>
<dbReference type="CDD" id="cd17584">
    <property type="entry name" value="REC_typeB_ARR-like"/>
    <property type="match status" value="1"/>
</dbReference>
<evidence type="ECO:0000313" key="6">
    <source>
        <dbReference type="EMBL" id="KAK6162098.1"/>
    </source>
</evidence>
<evidence type="ECO:0000256" key="3">
    <source>
        <dbReference type="ARBA" id="ARBA00023163"/>
    </source>
</evidence>
<name>A0ABR0XSP1_REHGL</name>
<keyword evidence="3" id="KW-0804">Transcription</keyword>
<evidence type="ECO:0000256" key="1">
    <source>
        <dbReference type="ARBA" id="ARBA00023012"/>
    </source>
</evidence>